<comment type="caution">
    <text evidence="2">The sequence shown here is derived from an EMBL/GenBank/DDBJ whole genome shotgun (WGS) entry which is preliminary data.</text>
</comment>
<dbReference type="PROSITE" id="PS50943">
    <property type="entry name" value="HTH_CROC1"/>
    <property type="match status" value="1"/>
</dbReference>
<dbReference type="SUPFAM" id="SSF47413">
    <property type="entry name" value="lambda repressor-like DNA-binding domains"/>
    <property type="match status" value="1"/>
</dbReference>
<dbReference type="Proteomes" id="UP001152614">
    <property type="component" value="Unassembled WGS sequence"/>
</dbReference>
<organism evidence="2 3">
    <name type="scientific">Lactococcus lactis</name>
    <dbReference type="NCBI Taxonomy" id="1358"/>
    <lineage>
        <taxon>Bacteria</taxon>
        <taxon>Bacillati</taxon>
        <taxon>Bacillota</taxon>
        <taxon>Bacilli</taxon>
        <taxon>Lactobacillales</taxon>
        <taxon>Streptococcaceae</taxon>
        <taxon>Lactococcus</taxon>
    </lineage>
</organism>
<dbReference type="EMBL" id="JAOWLY010000001">
    <property type="protein sequence ID" value="MDG4982872.1"/>
    <property type="molecule type" value="Genomic_DNA"/>
</dbReference>
<evidence type="ECO:0000259" key="1">
    <source>
        <dbReference type="PROSITE" id="PS50943"/>
    </source>
</evidence>
<dbReference type="SMART" id="SM00530">
    <property type="entry name" value="HTH_XRE"/>
    <property type="match status" value="1"/>
</dbReference>
<reference evidence="2" key="2">
    <citation type="journal article" date="2023" name="Food Microbiol.">
        <title>Evaluation of the fermentation potential of lactic acid bacteria isolated from herbs, fruits and vegetables as starter cultures in nut-based milk alternatives.</title>
        <authorList>
            <person name="Huang W."/>
            <person name="Dong A."/>
            <person name="Pham H.T."/>
            <person name="Zhou C."/>
            <person name="Huo Z."/>
            <person name="Watjen A.P."/>
            <person name="Prakash S."/>
            <person name="Bang-Berthelsen C.H."/>
            <person name="Turner M.S."/>
        </authorList>
    </citation>
    <scope>NUCLEOTIDE SEQUENCE</scope>
    <source>
        <strain evidence="2">3</strain>
    </source>
</reference>
<dbReference type="Gene3D" id="1.10.260.40">
    <property type="entry name" value="lambda repressor-like DNA-binding domains"/>
    <property type="match status" value="1"/>
</dbReference>
<gene>
    <name evidence="2" type="ORF">OGZ51_01740</name>
</gene>
<dbReference type="RefSeq" id="WP_278228657.1">
    <property type="nucleotide sequence ID" value="NZ_JAOWLY010000001.1"/>
</dbReference>
<sequence length="114" mass="13636">MNFYQRLQELALKKGVSFKQIEEEMKYSKNTLYGYKSKVPGGRRLVELSQYFGVSIDFLMGRKNQEVFENEKVYTEEDLNIILQDFEKFILPFSFDVVRSSVPKYLNDRKNKRK</sequence>
<feature type="domain" description="HTH cro/C1-type" evidence="1">
    <location>
        <begin position="38"/>
        <end position="59"/>
    </location>
</feature>
<dbReference type="InterPro" id="IPR010982">
    <property type="entry name" value="Lambda_DNA-bd_dom_sf"/>
</dbReference>
<reference evidence="2" key="1">
    <citation type="submission" date="2022-10" db="EMBL/GenBank/DDBJ databases">
        <authorList>
            <person name="Turner M.S."/>
            <person name="Huang W."/>
        </authorList>
    </citation>
    <scope>NUCLEOTIDE SEQUENCE</scope>
    <source>
        <strain evidence="2">3</strain>
    </source>
</reference>
<dbReference type="GO" id="GO:0003677">
    <property type="term" value="F:DNA binding"/>
    <property type="evidence" value="ECO:0007669"/>
    <property type="project" value="InterPro"/>
</dbReference>
<dbReference type="AlphaFoldDB" id="A0A9X4NG82"/>
<dbReference type="InterPro" id="IPR001387">
    <property type="entry name" value="Cro/C1-type_HTH"/>
</dbReference>
<accession>A0A9X4NG82</accession>
<evidence type="ECO:0000313" key="3">
    <source>
        <dbReference type="Proteomes" id="UP001152614"/>
    </source>
</evidence>
<protein>
    <submittedName>
        <fullName evidence="2">Helix-turn-helix transcriptional regulator</fullName>
    </submittedName>
</protein>
<name>A0A9X4NG82_9LACT</name>
<proteinExistence type="predicted"/>
<evidence type="ECO:0000313" key="2">
    <source>
        <dbReference type="EMBL" id="MDG4982872.1"/>
    </source>
</evidence>